<dbReference type="Pfam" id="PF00646">
    <property type="entry name" value="F-box"/>
    <property type="match status" value="2"/>
</dbReference>
<dbReference type="SUPFAM" id="SSF52058">
    <property type="entry name" value="L domain-like"/>
    <property type="match status" value="1"/>
</dbReference>
<accession>A0A0E0CWW4</accession>
<dbReference type="InterPro" id="IPR036047">
    <property type="entry name" value="F-box-like_dom_sf"/>
</dbReference>
<protein>
    <recommendedName>
        <fullName evidence="2">F-box domain-containing protein</fullName>
    </recommendedName>
</protein>
<keyword evidence="4" id="KW-1185">Reference proteome</keyword>
<dbReference type="PANTHER" id="PTHR35545">
    <property type="entry name" value="F-BOX DOMAIN-CONTAINING PROTEIN"/>
    <property type="match status" value="1"/>
</dbReference>
<name>A0A0E0CWW4_9ORYZ</name>
<feature type="region of interest" description="Disordered" evidence="1">
    <location>
        <begin position="806"/>
        <end position="866"/>
    </location>
</feature>
<dbReference type="PROSITE" id="PS50181">
    <property type="entry name" value="FBOX"/>
    <property type="match status" value="2"/>
</dbReference>
<feature type="region of interest" description="Disordered" evidence="1">
    <location>
        <begin position="730"/>
        <end position="763"/>
    </location>
</feature>
<feature type="compositionally biased region" description="Basic and acidic residues" evidence="1">
    <location>
        <begin position="754"/>
        <end position="763"/>
    </location>
</feature>
<dbReference type="AlphaFoldDB" id="A0A0E0CWW4"/>
<evidence type="ECO:0000259" key="2">
    <source>
        <dbReference type="PROSITE" id="PS50181"/>
    </source>
</evidence>
<dbReference type="Gene3D" id="1.20.1280.50">
    <property type="match status" value="2"/>
</dbReference>
<proteinExistence type="predicted"/>
<feature type="domain" description="F-box" evidence="2">
    <location>
        <begin position="324"/>
        <end position="360"/>
    </location>
</feature>
<evidence type="ECO:0000313" key="3">
    <source>
        <dbReference type="EnsemblPlants" id="OMERI03G07310.3"/>
    </source>
</evidence>
<reference evidence="3" key="1">
    <citation type="submission" date="2015-04" db="UniProtKB">
        <authorList>
            <consortium name="EnsemblPlants"/>
        </authorList>
    </citation>
    <scope>IDENTIFICATION</scope>
</reference>
<reference evidence="3" key="2">
    <citation type="submission" date="2018-05" db="EMBL/GenBank/DDBJ databases">
        <title>OmerRS3 (Oryza meridionalis Reference Sequence Version 3).</title>
        <authorList>
            <person name="Zhang J."/>
            <person name="Kudrna D."/>
            <person name="Lee S."/>
            <person name="Talag J."/>
            <person name="Welchert J."/>
            <person name="Wing R.A."/>
        </authorList>
    </citation>
    <scope>NUCLEOTIDE SEQUENCE [LARGE SCALE GENOMIC DNA]</scope>
    <source>
        <strain evidence="3">cv. OR44</strain>
    </source>
</reference>
<dbReference type="InterPro" id="IPR032675">
    <property type="entry name" value="LRR_dom_sf"/>
</dbReference>
<dbReference type="PANTHER" id="PTHR35545:SF28">
    <property type="entry name" value="OS07G0645701 PROTEIN"/>
    <property type="match status" value="1"/>
</dbReference>
<feature type="domain" description="F-box" evidence="2">
    <location>
        <begin position="11"/>
        <end position="47"/>
    </location>
</feature>
<evidence type="ECO:0000313" key="4">
    <source>
        <dbReference type="Proteomes" id="UP000008021"/>
    </source>
</evidence>
<dbReference type="Gene3D" id="3.80.10.10">
    <property type="entry name" value="Ribonuclease Inhibitor"/>
    <property type="match status" value="1"/>
</dbReference>
<feature type="compositionally biased region" description="Basic residues" evidence="1">
    <location>
        <begin position="856"/>
        <end position="866"/>
    </location>
</feature>
<evidence type="ECO:0000256" key="1">
    <source>
        <dbReference type="SAM" id="MobiDB-lite"/>
    </source>
</evidence>
<organism evidence="3">
    <name type="scientific">Oryza meridionalis</name>
    <dbReference type="NCBI Taxonomy" id="40149"/>
    <lineage>
        <taxon>Eukaryota</taxon>
        <taxon>Viridiplantae</taxon>
        <taxon>Streptophyta</taxon>
        <taxon>Embryophyta</taxon>
        <taxon>Tracheophyta</taxon>
        <taxon>Spermatophyta</taxon>
        <taxon>Magnoliopsida</taxon>
        <taxon>Liliopsida</taxon>
        <taxon>Poales</taxon>
        <taxon>Poaceae</taxon>
        <taxon>BOP clade</taxon>
        <taxon>Oryzoideae</taxon>
        <taxon>Oryzeae</taxon>
        <taxon>Oryzinae</taxon>
        <taxon>Oryza</taxon>
    </lineage>
</organism>
<dbReference type="Proteomes" id="UP000008021">
    <property type="component" value="Chromosome 3"/>
</dbReference>
<feature type="compositionally biased region" description="Basic and acidic residues" evidence="1">
    <location>
        <begin position="813"/>
        <end position="826"/>
    </location>
</feature>
<dbReference type="Gramene" id="OMERI03G07310.3">
    <property type="protein sequence ID" value="OMERI03G07310.3"/>
    <property type="gene ID" value="OMERI03G07310"/>
</dbReference>
<dbReference type="InterPro" id="IPR001810">
    <property type="entry name" value="F-box_dom"/>
</dbReference>
<feature type="compositionally biased region" description="Basic and acidic residues" evidence="1">
    <location>
        <begin position="840"/>
        <end position="850"/>
    </location>
</feature>
<sequence length="866" mass="98268">MQSNSIQSYDQGRFNTLPDDILLSILERVDMRTVLRTSVLSTRWKHLPLLLSDVDLDVDEFIHQNSSMSAHEAMAVLIKLMSSLFGSPQNESIIKKLNLSFYLLTDLETSLKFLFNIGELVCNAIDSGKVKSVELTITTEKRRFKLTDLMSGASNIWIEYEGKELRTALNKITKLLLHGIYVKFNLLWTLVLLESAPSVKIFGVKVWNHSCDQDTVDREIFSERRNDLWDVAQLDSSVHYNQLEKLNFGGFNPTIKEHLDLVRTVIERAPKLKSVFLEDREPCKGCEAMDNPIYPSTISMFPQNEDEKSTVAKQLKAGTSRPDQGRFDQLPDDILLSILERVDMRTVLRTSVLSTRWKHLPLLLSDVDLDVDEFIHQNSSMSADEAMAVLIKLICLFGSPQSESIIKKLSLSFCLLTDSVTSLTYLFNISELVCNAVDSGKVKSLELAITTEKRSIDYTTSDMLLHAKSLVDFFKTSSSLSCCLTKLLLCTARFSEQDLHQLIISCDQLQHLTLYYCELRDSSTLKLDMPNSKLRFVELNSCYVKTVEFLCLPKLEQLYCDSWRLSGAPLSFGVVPCLEELRLVCATSRIQSGFKLTDLLHGTANVQDIALDFQGEVVWNHACDEGTENRKQLSERRNDLWDAAQLDGSIHYLQLERLEFGGFNQIIREHLDFIRAVIERAPNLKSVILEDRDPCEDCEAMDNPIYPSISMFPQNNDEKSTIVKQLKAGMNRPPLKRPSSADSTTAAILKPRSRQSEKQLRHPTMDISQATEEQLPSHGQHQKLLGRDCSMSSLSSVVAPHQRAVSTSLAETTEEHVAHHKKEADPRRRRPRRTQGMKAFEMKKTIDSRRCVGTSPKRRPQGGHDM</sequence>
<dbReference type="SUPFAM" id="SSF81383">
    <property type="entry name" value="F-box domain"/>
    <property type="match status" value="2"/>
</dbReference>
<dbReference type="EnsemblPlants" id="OMERI03G07310.3">
    <property type="protein sequence ID" value="OMERI03G07310.3"/>
    <property type="gene ID" value="OMERI03G07310"/>
</dbReference>